<gene>
    <name evidence="1" type="ORF">SP6_43_01030</name>
</gene>
<proteinExistence type="predicted"/>
<evidence type="ECO:0000313" key="2">
    <source>
        <dbReference type="Proteomes" id="UP000032025"/>
    </source>
</evidence>
<dbReference type="GeneID" id="78525583"/>
<dbReference type="Proteomes" id="UP000032025">
    <property type="component" value="Unassembled WGS sequence"/>
</dbReference>
<dbReference type="AlphaFoldDB" id="A0A0C9N4W5"/>
<reference evidence="1 2" key="1">
    <citation type="submission" date="2014-08" db="EMBL/GenBank/DDBJ databases">
        <title>Whole genome shotgun sequence of Sphingomonas paucimobilis NBRC 13935.</title>
        <authorList>
            <person name="Hosoyama A."/>
            <person name="Hashimoto M."/>
            <person name="Hosoyama Y."/>
            <person name="Noguchi M."/>
            <person name="Uohara A."/>
            <person name="Ohji S."/>
            <person name="Katano-Makiyama Y."/>
            <person name="Ichikawa N."/>
            <person name="Kimura A."/>
            <person name="Yamazoe A."/>
            <person name="Fujita N."/>
        </authorList>
    </citation>
    <scope>NUCLEOTIDE SEQUENCE [LARGE SCALE GENOMIC DNA]</scope>
    <source>
        <strain evidence="1 2">NBRC 13935</strain>
    </source>
</reference>
<comment type="caution">
    <text evidence="1">The sequence shown here is derived from an EMBL/GenBank/DDBJ whole genome shotgun (WGS) entry which is preliminary data.</text>
</comment>
<organism evidence="1 2">
    <name type="scientific">Sphingomonas paucimobilis NBRC 13935</name>
    <dbReference type="NCBI Taxonomy" id="1219050"/>
    <lineage>
        <taxon>Bacteria</taxon>
        <taxon>Pseudomonadati</taxon>
        <taxon>Pseudomonadota</taxon>
        <taxon>Alphaproteobacteria</taxon>
        <taxon>Sphingomonadales</taxon>
        <taxon>Sphingomonadaceae</taxon>
        <taxon>Sphingomonas</taxon>
    </lineage>
</organism>
<keyword evidence="2" id="KW-1185">Reference proteome</keyword>
<name>A0A0C9N4W5_SPHPI</name>
<protein>
    <submittedName>
        <fullName evidence="1">DNA, contig: SP643</fullName>
    </submittedName>
</protein>
<sequence length="165" mass="17569">MADRVSASIVIGGELDAPAFAELAELIAAERLAVEWDGDPFEPEHRVDGEPLRLFAHEVAGGRFEEIEDWCVMHRVPFVRWCGGYSGQWGPERVVAIGDGKAVSYAVTEDDEVVISRSAITALGSLDAIFAHFDAAEFVVPALVVADAAAAAPALTSTDGAHHVQ</sequence>
<evidence type="ECO:0000313" key="1">
    <source>
        <dbReference type="EMBL" id="GAN14604.1"/>
    </source>
</evidence>
<dbReference type="RefSeq" id="WP_042469256.1">
    <property type="nucleotide sequence ID" value="NZ_BBJS01000043.1"/>
</dbReference>
<dbReference type="EMBL" id="BBJS01000043">
    <property type="protein sequence ID" value="GAN14604.1"/>
    <property type="molecule type" value="Genomic_DNA"/>
</dbReference>
<accession>A0A0C9N4W5</accession>